<evidence type="ECO:0000256" key="4">
    <source>
        <dbReference type="ARBA" id="ARBA00023121"/>
    </source>
</evidence>
<sequence>MDFNSKNLTAQFNKAVSFISGSNLSDVEMQLKLYGFYKQALEGPCTLPKPPIYDLKSRKKWYAWSEMGAMSKEEAMLSYVNLVTSINPNIETEKTGWITVSTFVNDEKPLSENEKTISDWVKEGDLNKIKTFIGNVNVNDCMGMAPIHWASDRGDLEILKFLVENHSADVNFQDNTGQTALHYAVSCGHEEICKYLVSKGARINIQDEDGITALEMCTDEKLKQLLSIN</sequence>
<keyword evidence="3 5" id="KW-0040">ANK repeat</keyword>
<dbReference type="PROSITE" id="PS51228">
    <property type="entry name" value="ACB_2"/>
    <property type="match status" value="1"/>
</dbReference>
<dbReference type="Pfam" id="PF00887">
    <property type="entry name" value="ACBP"/>
    <property type="match status" value="1"/>
</dbReference>
<dbReference type="SUPFAM" id="SSF47027">
    <property type="entry name" value="Acyl-CoA binding protein"/>
    <property type="match status" value="1"/>
</dbReference>
<gene>
    <name evidence="7" type="primary">ACBP1</name>
</gene>
<dbReference type="Gene3D" id="1.25.40.20">
    <property type="entry name" value="Ankyrin repeat-containing domain"/>
    <property type="match status" value="1"/>
</dbReference>
<feature type="domain" description="ACB" evidence="6">
    <location>
        <begin position="8"/>
        <end position="92"/>
    </location>
</feature>
<evidence type="ECO:0000259" key="6">
    <source>
        <dbReference type="PROSITE" id="PS51228"/>
    </source>
</evidence>
<feature type="repeat" description="ANK" evidence="5">
    <location>
        <begin position="142"/>
        <end position="175"/>
    </location>
</feature>
<dbReference type="GO" id="GO:0000062">
    <property type="term" value="F:fatty-acyl-CoA binding"/>
    <property type="evidence" value="ECO:0007669"/>
    <property type="project" value="InterPro"/>
</dbReference>
<dbReference type="InterPro" id="IPR000582">
    <property type="entry name" value="Acyl-CoA-binding_protein"/>
</dbReference>
<protein>
    <recommendedName>
        <fullName evidence="1">Acyl-CoA-binding domain-containing protein 6</fullName>
    </recommendedName>
</protein>
<organism evidence="7">
    <name type="scientific">Melanaphis sacchari</name>
    <dbReference type="NCBI Taxonomy" id="742174"/>
    <lineage>
        <taxon>Eukaryota</taxon>
        <taxon>Metazoa</taxon>
        <taxon>Ecdysozoa</taxon>
        <taxon>Arthropoda</taxon>
        <taxon>Hexapoda</taxon>
        <taxon>Insecta</taxon>
        <taxon>Pterygota</taxon>
        <taxon>Neoptera</taxon>
        <taxon>Paraneoptera</taxon>
        <taxon>Hemiptera</taxon>
        <taxon>Sternorrhyncha</taxon>
        <taxon>Aphidomorpha</taxon>
        <taxon>Aphidoidea</taxon>
        <taxon>Aphididae</taxon>
        <taxon>Aphidini</taxon>
        <taxon>Melanaphis</taxon>
    </lineage>
</organism>
<dbReference type="PANTHER" id="PTHR24119">
    <property type="entry name" value="ACYL-COA-BINDING DOMAIN-CONTAINING PROTEIN 6"/>
    <property type="match status" value="1"/>
</dbReference>
<feature type="repeat" description="ANK" evidence="5">
    <location>
        <begin position="176"/>
        <end position="208"/>
    </location>
</feature>
<dbReference type="InterPro" id="IPR014352">
    <property type="entry name" value="FERM/acyl-CoA-bd_prot_sf"/>
</dbReference>
<dbReference type="PROSITE" id="PS50297">
    <property type="entry name" value="ANK_REP_REGION"/>
    <property type="match status" value="2"/>
</dbReference>
<dbReference type="SUPFAM" id="SSF48403">
    <property type="entry name" value="Ankyrin repeat"/>
    <property type="match status" value="1"/>
</dbReference>
<name>A0A2H8TRY7_9HEMI</name>
<dbReference type="PRINTS" id="PR01415">
    <property type="entry name" value="ANKYRIN"/>
</dbReference>
<accession>A0A2H8TRY7</accession>
<proteinExistence type="predicted"/>
<dbReference type="PANTHER" id="PTHR24119:SF0">
    <property type="entry name" value="ACYL-COA-BINDING DOMAIN-CONTAINING PROTEIN 6"/>
    <property type="match status" value="1"/>
</dbReference>
<dbReference type="InterPro" id="IPR035984">
    <property type="entry name" value="Acyl-CoA-binding_sf"/>
</dbReference>
<dbReference type="Gene3D" id="1.20.80.10">
    <property type="match status" value="1"/>
</dbReference>
<evidence type="ECO:0000313" key="7">
    <source>
        <dbReference type="EMBL" id="MBW16963.1"/>
    </source>
</evidence>
<evidence type="ECO:0000256" key="2">
    <source>
        <dbReference type="ARBA" id="ARBA00022737"/>
    </source>
</evidence>
<dbReference type="InterPro" id="IPR002110">
    <property type="entry name" value="Ankyrin_rpt"/>
</dbReference>
<dbReference type="AlphaFoldDB" id="A0A2H8TRY7"/>
<evidence type="ECO:0000256" key="3">
    <source>
        <dbReference type="ARBA" id="ARBA00023043"/>
    </source>
</evidence>
<evidence type="ECO:0000256" key="1">
    <source>
        <dbReference type="ARBA" id="ARBA00018419"/>
    </source>
</evidence>
<evidence type="ECO:0000256" key="5">
    <source>
        <dbReference type="PROSITE-ProRule" id="PRU00023"/>
    </source>
</evidence>
<dbReference type="InterPro" id="IPR036770">
    <property type="entry name" value="Ankyrin_rpt-contain_sf"/>
</dbReference>
<dbReference type="PROSITE" id="PS50088">
    <property type="entry name" value="ANK_REPEAT"/>
    <property type="match status" value="2"/>
</dbReference>
<keyword evidence="2" id="KW-0677">Repeat</keyword>
<dbReference type="Pfam" id="PF12796">
    <property type="entry name" value="Ank_2"/>
    <property type="match status" value="1"/>
</dbReference>
<dbReference type="SMART" id="SM00248">
    <property type="entry name" value="ANK"/>
    <property type="match status" value="2"/>
</dbReference>
<dbReference type="PRINTS" id="PR00689">
    <property type="entry name" value="ACOABINDINGP"/>
</dbReference>
<reference evidence="7" key="1">
    <citation type="submission" date="2017-10" db="EMBL/GenBank/DDBJ databases">
        <title>Transcriptome Assembly of Sugarcane Aphid Adults.</title>
        <authorList>
            <person name="Scully E.D."/>
            <person name="Palmer N.A."/>
            <person name="Geib S.M."/>
            <person name="Sarath G."/>
            <person name="Sattler S.E."/>
        </authorList>
    </citation>
    <scope>NUCLEOTIDE SEQUENCE</scope>
    <source>
        <tissue evidence="7">Whole body</tissue>
    </source>
</reference>
<keyword evidence="4" id="KW-0446">Lipid-binding</keyword>
<dbReference type="EMBL" id="GFXV01005158">
    <property type="protein sequence ID" value="MBW16963.1"/>
    <property type="molecule type" value="Transcribed_RNA"/>
</dbReference>
<dbReference type="OrthoDB" id="10254927at2759"/>